<evidence type="ECO:0000256" key="3">
    <source>
        <dbReference type="SAM" id="SignalP"/>
    </source>
</evidence>
<protein>
    <submittedName>
        <fullName evidence="5">Carbohydrate-binding module family 50 protein</fullName>
    </submittedName>
</protein>
<dbReference type="EMBL" id="KV878977">
    <property type="protein sequence ID" value="OJJ99923.1"/>
    <property type="molecule type" value="Genomic_DNA"/>
</dbReference>
<evidence type="ECO:0000256" key="2">
    <source>
        <dbReference type="ARBA" id="ARBA00023026"/>
    </source>
</evidence>
<feature type="signal peptide" evidence="3">
    <location>
        <begin position="1"/>
        <end position="23"/>
    </location>
</feature>
<evidence type="ECO:0000256" key="1">
    <source>
        <dbReference type="ARBA" id="ARBA00022669"/>
    </source>
</evidence>
<dbReference type="GO" id="GO:0008061">
    <property type="term" value="F:chitin binding"/>
    <property type="evidence" value="ECO:0007669"/>
    <property type="project" value="UniProtKB-KW"/>
</dbReference>
<evidence type="ECO:0000259" key="4">
    <source>
        <dbReference type="PROSITE" id="PS51782"/>
    </source>
</evidence>
<organism evidence="5 6">
    <name type="scientific">Aspergillus aculeatus (strain ATCC 16872 / CBS 172.66 / WB 5094)</name>
    <dbReference type="NCBI Taxonomy" id="690307"/>
    <lineage>
        <taxon>Eukaryota</taxon>
        <taxon>Fungi</taxon>
        <taxon>Dikarya</taxon>
        <taxon>Ascomycota</taxon>
        <taxon>Pezizomycotina</taxon>
        <taxon>Eurotiomycetes</taxon>
        <taxon>Eurotiomycetidae</taxon>
        <taxon>Eurotiales</taxon>
        <taxon>Aspergillaceae</taxon>
        <taxon>Aspergillus</taxon>
        <taxon>Aspergillus subgen. Circumdati</taxon>
    </lineage>
</organism>
<dbReference type="PANTHER" id="PTHR34997:SF16">
    <property type="entry name" value="LYSM DOMAIN-CONTAINING PROTEIN"/>
    <property type="match status" value="1"/>
</dbReference>
<dbReference type="CDD" id="cd00118">
    <property type="entry name" value="LysM"/>
    <property type="match status" value="3"/>
</dbReference>
<dbReference type="SUPFAM" id="SSF54106">
    <property type="entry name" value="LysM domain"/>
    <property type="match status" value="2"/>
</dbReference>
<dbReference type="Proteomes" id="UP000184546">
    <property type="component" value="Unassembled WGS sequence"/>
</dbReference>
<dbReference type="VEuPathDB" id="FungiDB:ASPACDRAFT_29337"/>
<keyword evidence="3" id="KW-0732">Signal</keyword>
<feature type="domain" description="LysM" evidence="4">
    <location>
        <begin position="490"/>
        <end position="537"/>
    </location>
</feature>
<evidence type="ECO:0000313" key="5">
    <source>
        <dbReference type="EMBL" id="OJJ99923.1"/>
    </source>
</evidence>
<dbReference type="STRING" id="690307.A0A1L9WUX3"/>
<name>A0A1L9WUX3_ASPA1</name>
<dbReference type="GeneID" id="30973447"/>
<dbReference type="InterPro" id="IPR052210">
    <property type="entry name" value="LysM1-like"/>
</dbReference>
<dbReference type="RefSeq" id="XP_020056263.1">
    <property type="nucleotide sequence ID" value="XM_020199633.1"/>
</dbReference>
<dbReference type="PANTHER" id="PTHR34997">
    <property type="entry name" value="AM15"/>
    <property type="match status" value="1"/>
</dbReference>
<feature type="domain" description="LysM" evidence="4">
    <location>
        <begin position="298"/>
        <end position="349"/>
    </location>
</feature>
<evidence type="ECO:0000313" key="6">
    <source>
        <dbReference type="Proteomes" id="UP000184546"/>
    </source>
</evidence>
<keyword evidence="2" id="KW-0843">Virulence</keyword>
<dbReference type="AlphaFoldDB" id="A0A1L9WUX3"/>
<dbReference type="Gene3D" id="3.10.350.10">
    <property type="entry name" value="LysM domain"/>
    <property type="match status" value="3"/>
</dbReference>
<dbReference type="InterPro" id="IPR036779">
    <property type="entry name" value="LysM_dom_sf"/>
</dbReference>
<keyword evidence="1" id="KW-0147">Chitin-binding</keyword>
<dbReference type="InterPro" id="IPR018392">
    <property type="entry name" value="LysM"/>
</dbReference>
<dbReference type="OMA" id="ATMYYIN"/>
<proteinExistence type="predicted"/>
<dbReference type="SMART" id="SM00257">
    <property type="entry name" value="LysM"/>
    <property type="match status" value="3"/>
</dbReference>
<sequence>MGHRKSLLLAASCFFITGQAAHSLSHGYFHHRAEHQAHPRTADSDNASSTSVSMFPNGTLSGLGLSSTCENALYQTLDCNDAVSLIDTDDYSDSLDNATLTALICASSCEASIAQLHDSVSANCGSSAELIPGMSFLALVDQFWSSWNQSCFVDPTTGENCNDEIASFANVDSLSNISTSDLCSYCYVKKLELMQADAYSDAYNDDWQSTFEYVAATCNLTVADFNATASAFNASVPTTTPSCVSGNVYTTQDGDTCDSIALAEGVSAATMYYTNPNILNCSAISAGTALCLPLTCTDVYSVQPNDTCSTVAVANFITTAEVINWNSQLTWNCSNLHSTNPNWGSVLCVSPPGGTYTGQALNTTSSGEAEAVDPPAGVQVALGTTLDCGAWFVNEASLNYNCSDICLANSIAIHLFTEANPSLNYTTCDSDLVTGDAYCVDPLSGWQYSNMTATNGTLTTVTAATTTSTSVASVTPPGPTQSGIPSNCDEYYVAQTGDNCATVATKYDITEAQFLAWNPAISSDCTTGFWADEAYCVSVS</sequence>
<gene>
    <name evidence="5" type="ORF">ASPACDRAFT_29337</name>
</gene>
<feature type="chain" id="PRO_5013199919" evidence="3">
    <location>
        <begin position="24"/>
        <end position="540"/>
    </location>
</feature>
<keyword evidence="6" id="KW-1185">Reference proteome</keyword>
<dbReference type="OrthoDB" id="5985073at2759"/>
<reference evidence="6" key="1">
    <citation type="journal article" date="2017" name="Genome Biol.">
        <title>Comparative genomics reveals high biological diversity and specific adaptations in the industrially and medically important fungal genus Aspergillus.</title>
        <authorList>
            <person name="de Vries R.P."/>
            <person name="Riley R."/>
            <person name="Wiebenga A."/>
            <person name="Aguilar-Osorio G."/>
            <person name="Amillis S."/>
            <person name="Uchima C.A."/>
            <person name="Anderluh G."/>
            <person name="Asadollahi M."/>
            <person name="Askin M."/>
            <person name="Barry K."/>
            <person name="Battaglia E."/>
            <person name="Bayram O."/>
            <person name="Benocci T."/>
            <person name="Braus-Stromeyer S.A."/>
            <person name="Caldana C."/>
            <person name="Canovas D."/>
            <person name="Cerqueira G.C."/>
            <person name="Chen F."/>
            <person name="Chen W."/>
            <person name="Choi C."/>
            <person name="Clum A."/>
            <person name="Dos Santos R.A."/>
            <person name="Damasio A.R."/>
            <person name="Diallinas G."/>
            <person name="Emri T."/>
            <person name="Fekete E."/>
            <person name="Flipphi M."/>
            <person name="Freyberg S."/>
            <person name="Gallo A."/>
            <person name="Gournas C."/>
            <person name="Habgood R."/>
            <person name="Hainaut M."/>
            <person name="Harispe M.L."/>
            <person name="Henrissat B."/>
            <person name="Hilden K.S."/>
            <person name="Hope R."/>
            <person name="Hossain A."/>
            <person name="Karabika E."/>
            <person name="Karaffa L."/>
            <person name="Karanyi Z."/>
            <person name="Krasevec N."/>
            <person name="Kuo A."/>
            <person name="Kusch H."/>
            <person name="LaButti K."/>
            <person name="Lagendijk E.L."/>
            <person name="Lapidus A."/>
            <person name="Levasseur A."/>
            <person name="Lindquist E."/>
            <person name="Lipzen A."/>
            <person name="Logrieco A.F."/>
            <person name="MacCabe A."/>
            <person name="Maekelae M.R."/>
            <person name="Malavazi I."/>
            <person name="Melin P."/>
            <person name="Meyer V."/>
            <person name="Mielnichuk N."/>
            <person name="Miskei M."/>
            <person name="Molnar A.P."/>
            <person name="Mule G."/>
            <person name="Ngan C.Y."/>
            <person name="Orejas M."/>
            <person name="Orosz E."/>
            <person name="Ouedraogo J.P."/>
            <person name="Overkamp K.M."/>
            <person name="Park H.-S."/>
            <person name="Perrone G."/>
            <person name="Piumi F."/>
            <person name="Punt P.J."/>
            <person name="Ram A.F."/>
            <person name="Ramon A."/>
            <person name="Rauscher S."/>
            <person name="Record E."/>
            <person name="Riano-Pachon D.M."/>
            <person name="Robert V."/>
            <person name="Roehrig J."/>
            <person name="Ruller R."/>
            <person name="Salamov A."/>
            <person name="Salih N.S."/>
            <person name="Samson R.A."/>
            <person name="Sandor E."/>
            <person name="Sanguinetti M."/>
            <person name="Schuetze T."/>
            <person name="Sepcic K."/>
            <person name="Shelest E."/>
            <person name="Sherlock G."/>
            <person name="Sophianopoulou V."/>
            <person name="Squina F.M."/>
            <person name="Sun H."/>
            <person name="Susca A."/>
            <person name="Todd R.B."/>
            <person name="Tsang A."/>
            <person name="Unkles S.E."/>
            <person name="van de Wiele N."/>
            <person name="van Rossen-Uffink D."/>
            <person name="Oliveira J.V."/>
            <person name="Vesth T.C."/>
            <person name="Visser J."/>
            <person name="Yu J.-H."/>
            <person name="Zhou M."/>
            <person name="Andersen M.R."/>
            <person name="Archer D.B."/>
            <person name="Baker S.E."/>
            <person name="Benoit I."/>
            <person name="Brakhage A.A."/>
            <person name="Braus G.H."/>
            <person name="Fischer R."/>
            <person name="Frisvad J.C."/>
            <person name="Goldman G.H."/>
            <person name="Houbraken J."/>
            <person name="Oakley B."/>
            <person name="Pocsi I."/>
            <person name="Scazzocchio C."/>
            <person name="Seiboth B."/>
            <person name="vanKuyk P.A."/>
            <person name="Wortman J."/>
            <person name="Dyer P.S."/>
            <person name="Grigoriev I.V."/>
        </authorList>
    </citation>
    <scope>NUCLEOTIDE SEQUENCE [LARGE SCALE GENOMIC DNA]</scope>
    <source>
        <strain evidence="6">ATCC 16872 / CBS 172.66 / WB 5094</strain>
    </source>
</reference>
<accession>A0A1L9WUX3</accession>
<dbReference type="PROSITE" id="PS51782">
    <property type="entry name" value="LYSM"/>
    <property type="match status" value="3"/>
</dbReference>
<dbReference type="Pfam" id="PF01476">
    <property type="entry name" value="LysM"/>
    <property type="match status" value="3"/>
</dbReference>
<feature type="domain" description="LysM" evidence="4">
    <location>
        <begin position="247"/>
        <end position="292"/>
    </location>
</feature>